<dbReference type="PANTHER" id="PTHR11749">
    <property type="entry name" value="RIBULOSE-5-PHOSPHATE-3-EPIMERASE"/>
    <property type="match status" value="1"/>
</dbReference>
<dbReference type="PROSITE" id="PS01085">
    <property type="entry name" value="RIBUL_P_3_EPIMER_1"/>
    <property type="match status" value="1"/>
</dbReference>
<comment type="cofactor">
    <cofactor evidence="5">
        <name>Fe(2+)</name>
        <dbReference type="ChEBI" id="CHEBI:29033"/>
    </cofactor>
</comment>
<proteinExistence type="inferred from homology"/>
<comment type="catalytic activity">
    <reaction evidence="1 10 11">
        <text>D-ribulose 5-phosphate = D-xylulose 5-phosphate</text>
        <dbReference type="Rhea" id="RHEA:13677"/>
        <dbReference type="ChEBI" id="CHEBI:57737"/>
        <dbReference type="ChEBI" id="CHEBI:58121"/>
        <dbReference type="EC" id="5.1.3.1"/>
    </reaction>
</comment>
<keyword evidence="13" id="KW-0170">Cobalt</keyword>
<feature type="binding site" evidence="10 13">
    <location>
        <position position="32"/>
    </location>
    <ligand>
        <name>a divalent metal cation</name>
        <dbReference type="ChEBI" id="CHEBI:60240"/>
    </ligand>
</feature>
<dbReference type="InterPro" id="IPR026019">
    <property type="entry name" value="Ribul_P_3_epim"/>
</dbReference>
<feature type="binding site" evidence="14">
    <location>
        <position position="176"/>
    </location>
    <ligand>
        <name>substrate</name>
    </ligand>
</feature>
<feature type="active site" description="Proton donor" evidence="10 12">
    <location>
        <position position="174"/>
    </location>
</feature>
<dbReference type="EC" id="5.1.3.1" evidence="7 10"/>
<dbReference type="PIRSF" id="PIRSF001461">
    <property type="entry name" value="RPE"/>
    <property type="match status" value="1"/>
</dbReference>
<comment type="caution">
    <text evidence="15">The sequence shown here is derived from an EMBL/GenBank/DDBJ whole genome shotgun (WGS) entry which is preliminary data.</text>
</comment>
<comment type="pathway">
    <text evidence="10">Carbohydrate degradation.</text>
</comment>
<feature type="binding site" evidence="10 14">
    <location>
        <position position="7"/>
    </location>
    <ligand>
        <name>substrate</name>
    </ligand>
</feature>
<evidence type="ECO:0000256" key="10">
    <source>
        <dbReference type="HAMAP-Rule" id="MF_02227"/>
    </source>
</evidence>
<gene>
    <name evidence="10" type="primary">rpe</name>
    <name evidence="15" type="ORF">SAMD00020551_2346</name>
</gene>
<dbReference type="GO" id="GO:0004750">
    <property type="term" value="F:D-ribulose-phosphate 3-epimerase activity"/>
    <property type="evidence" value="ECO:0007669"/>
    <property type="project" value="UniProtKB-UniRule"/>
</dbReference>
<feature type="binding site" evidence="10 13">
    <location>
        <position position="65"/>
    </location>
    <ligand>
        <name>a divalent metal cation</name>
        <dbReference type="ChEBI" id="CHEBI:60240"/>
    </ligand>
</feature>
<evidence type="ECO:0000256" key="3">
    <source>
        <dbReference type="ARBA" id="ARBA00001941"/>
    </source>
</evidence>
<dbReference type="InterPro" id="IPR000056">
    <property type="entry name" value="Ribul_P_3_epim-like"/>
</dbReference>
<evidence type="ECO:0000256" key="14">
    <source>
        <dbReference type="PIRSR" id="PIRSR001461-3"/>
    </source>
</evidence>
<dbReference type="InterPro" id="IPR011060">
    <property type="entry name" value="RibuloseP-bd_barrel"/>
</dbReference>
<accession>A0A0A8X2M7</accession>
<dbReference type="Pfam" id="PF00834">
    <property type="entry name" value="Ribul_P_3_epim"/>
    <property type="match status" value="1"/>
</dbReference>
<feature type="active site" description="Proton acceptor" evidence="10 12">
    <location>
        <position position="34"/>
    </location>
</feature>
<evidence type="ECO:0000256" key="7">
    <source>
        <dbReference type="ARBA" id="ARBA00013188"/>
    </source>
</evidence>
<dbReference type="InterPro" id="IPR013785">
    <property type="entry name" value="Aldolase_TIM"/>
</dbReference>
<feature type="binding site" evidence="10 14">
    <location>
        <begin position="141"/>
        <end position="144"/>
    </location>
    <ligand>
        <name>substrate</name>
    </ligand>
</feature>
<dbReference type="SUPFAM" id="SSF51366">
    <property type="entry name" value="Ribulose-phoshate binding barrel"/>
    <property type="match status" value="1"/>
</dbReference>
<keyword evidence="16" id="KW-1185">Reference proteome</keyword>
<dbReference type="GO" id="GO:0006098">
    <property type="term" value="P:pentose-phosphate shunt"/>
    <property type="evidence" value="ECO:0007669"/>
    <property type="project" value="UniProtKB-UniRule"/>
</dbReference>
<dbReference type="GO" id="GO:0046872">
    <property type="term" value="F:metal ion binding"/>
    <property type="evidence" value="ECO:0007669"/>
    <property type="project" value="UniProtKB-UniRule"/>
</dbReference>
<keyword evidence="9 10" id="KW-0413">Isomerase</keyword>
<dbReference type="CDD" id="cd00429">
    <property type="entry name" value="RPE"/>
    <property type="match status" value="1"/>
</dbReference>
<protein>
    <recommendedName>
        <fullName evidence="7 10">Ribulose-phosphate 3-epimerase</fullName>
        <ecNumber evidence="7 10">5.1.3.1</ecNumber>
    </recommendedName>
</protein>
<evidence type="ECO:0000256" key="11">
    <source>
        <dbReference type="PIRNR" id="PIRNR001461"/>
    </source>
</evidence>
<dbReference type="FunFam" id="3.20.20.70:FF:000004">
    <property type="entry name" value="Ribulose-phosphate 3-epimerase"/>
    <property type="match status" value="1"/>
</dbReference>
<feature type="binding site" evidence="10 14">
    <location>
        <position position="65"/>
    </location>
    <ligand>
        <name>substrate</name>
    </ligand>
</feature>
<evidence type="ECO:0000313" key="16">
    <source>
        <dbReference type="Proteomes" id="UP000031014"/>
    </source>
</evidence>
<comment type="cofactor">
    <cofactor evidence="4">
        <name>Zn(2+)</name>
        <dbReference type="ChEBI" id="CHEBI:29105"/>
    </cofactor>
</comment>
<evidence type="ECO:0000256" key="1">
    <source>
        <dbReference type="ARBA" id="ARBA00001782"/>
    </source>
</evidence>
<dbReference type="PROSITE" id="PS01086">
    <property type="entry name" value="RIBUL_P_3_EPIMER_2"/>
    <property type="match status" value="1"/>
</dbReference>
<keyword evidence="10 11" id="KW-0119">Carbohydrate metabolism</keyword>
<reference evidence="15 16" key="1">
    <citation type="submission" date="2013-06" db="EMBL/GenBank/DDBJ databases">
        <title>Whole genome shotgun sequence of Bacillus selenatarsenatis SF-1.</title>
        <authorList>
            <person name="Kuroda M."/>
            <person name="Sei K."/>
            <person name="Yamashita M."/>
            <person name="Ike M."/>
        </authorList>
    </citation>
    <scope>NUCLEOTIDE SEQUENCE [LARGE SCALE GENOMIC DNA]</scope>
    <source>
        <strain evidence="15 16">SF-1</strain>
    </source>
</reference>
<dbReference type="AlphaFoldDB" id="A0A0A8X2M7"/>
<dbReference type="NCBIfam" id="TIGR01163">
    <property type="entry name" value="rpe"/>
    <property type="match status" value="1"/>
</dbReference>
<evidence type="ECO:0000256" key="4">
    <source>
        <dbReference type="ARBA" id="ARBA00001947"/>
    </source>
</evidence>
<comment type="function">
    <text evidence="10">Catalyzes the reversible epimerization of D-ribulose 5-phosphate to D-xylulose 5-phosphate.</text>
</comment>
<dbReference type="RefSeq" id="WP_041965979.1">
    <property type="nucleotide sequence ID" value="NZ_BASE01000048.1"/>
</dbReference>
<dbReference type="OrthoDB" id="1645589at2"/>
<feature type="binding site" evidence="10 13">
    <location>
        <position position="174"/>
    </location>
    <ligand>
        <name>a divalent metal cation</name>
        <dbReference type="ChEBI" id="CHEBI:60240"/>
    </ligand>
</feature>
<keyword evidence="13" id="KW-0464">Manganese</keyword>
<name>A0A0A8X2M7_MESS1</name>
<dbReference type="GO" id="GO:0019323">
    <property type="term" value="P:pentose catabolic process"/>
    <property type="evidence" value="ECO:0007669"/>
    <property type="project" value="UniProtKB-UniRule"/>
</dbReference>
<evidence type="ECO:0000256" key="5">
    <source>
        <dbReference type="ARBA" id="ARBA00001954"/>
    </source>
</evidence>
<sequence length="214" mass="23042">MVKIAPSILSADFARLGEEIKDVERGGADYIHVDVMDGHFVPNITIGPLIVEAIRPITKLPLDVHLMIENPDQYIEAFAKAGADYITVHVEASRHLHRTIQLIKSTGVKAGVVLNPATPVDSLKHIIEDIDMVLLMSVNPGFGGQKFISSVLPKIRQVKELADSLNPELEIEVDGGVNEETAKLCVEAGANVLVAGSAVFNKENRGAAIASLRP</sequence>
<feature type="binding site" evidence="10 13">
    <location>
        <position position="34"/>
    </location>
    <ligand>
        <name>a divalent metal cation</name>
        <dbReference type="ChEBI" id="CHEBI:60240"/>
    </ligand>
</feature>
<dbReference type="HAMAP" id="MF_02227">
    <property type="entry name" value="RPE"/>
    <property type="match status" value="1"/>
</dbReference>
<evidence type="ECO:0000313" key="15">
    <source>
        <dbReference type="EMBL" id="GAM14198.1"/>
    </source>
</evidence>
<comment type="cofactor">
    <cofactor evidence="3">
        <name>Co(2+)</name>
        <dbReference type="ChEBI" id="CHEBI:48828"/>
    </cofactor>
</comment>
<organism evidence="15 16">
    <name type="scientific">Mesobacillus selenatarsenatis (strain DSM 18680 / JCM 14380 / FERM P-15431 / SF-1)</name>
    <dbReference type="NCBI Taxonomy" id="1321606"/>
    <lineage>
        <taxon>Bacteria</taxon>
        <taxon>Bacillati</taxon>
        <taxon>Bacillota</taxon>
        <taxon>Bacilli</taxon>
        <taxon>Bacillales</taxon>
        <taxon>Bacillaceae</taxon>
        <taxon>Mesobacillus</taxon>
    </lineage>
</organism>
<keyword evidence="8 10" id="KW-0479">Metal-binding</keyword>
<evidence type="ECO:0000256" key="2">
    <source>
        <dbReference type="ARBA" id="ARBA00001936"/>
    </source>
</evidence>
<evidence type="ECO:0000256" key="8">
    <source>
        <dbReference type="ARBA" id="ARBA00022723"/>
    </source>
</evidence>
<dbReference type="EMBL" id="BASE01000048">
    <property type="protein sequence ID" value="GAM14198.1"/>
    <property type="molecule type" value="Genomic_DNA"/>
</dbReference>
<evidence type="ECO:0000256" key="6">
    <source>
        <dbReference type="ARBA" id="ARBA00009541"/>
    </source>
</evidence>
<evidence type="ECO:0000256" key="13">
    <source>
        <dbReference type="PIRSR" id="PIRSR001461-2"/>
    </source>
</evidence>
<evidence type="ECO:0000256" key="9">
    <source>
        <dbReference type="ARBA" id="ARBA00023235"/>
    </source>
</evidence>
<comment type="similarity">
    <text evidence="6 10 11">Belongs to the ribulose-phosphate 3-epimerase family.</text>
</comment>
<keyword evidence="13" id="KW-0862">Zinc</keyword>
<feature type="binding site" evidence="10 14">
    <location>
        <begin position="196"/>
        <end position="197"/>
    </location>
    <ligand>
        <name>substrate</name>
    </ligand>
</feature>
<comment type="cofactor">
    <cofactor evidence="10 13">
        <name>a divalent metal cation</name>
        <dbReference type="ChEBI" id="CHEBI:60240"/>
    </cofactor>
    <text evidence="10 13">Binds 1 divalent metal cation per subunit.</text>
</comment>
<dbReference type="NCBIfam" id="NF004076">
    <property type="entry name" value="PRK05581.1-4"/>
    <property type="match status" value="1"/>
</dbReference>
<dbReference type="Proteomes" id="UP000031014">
    <property type="component" value="Unassembled WGS sequence"/>
</dbReference>
<evidence type="ECO:0000256" key="12">
    <source>
        <dbReference type="PIRSR" id="PIRSR001461-1"/>
    </source>
</evidence>
<dbReference type="Gene3D" id="3.20.20.70">
    <property type="entry name" value="Aldolase class I"/>
    <property type="match status" value="1"/>
</dbReference>
<dbReference type="STRING" id="1321606.SAMD00020551_2346"/>
<comment type="cofactor">
    <cofactor evidence="2">
        <name>Mn(2+)</name>
        <dbReference type="ChEBI" id="CHEBI:29035"/>
    </cofactor>
</comment>
<dbReference type="GO" id="GO:0005737">
    <property type="term" value="C:cytoplasm"/>
    <property type="evidence" value="ECO:0007669"/>
    <property type="project" value="UniProtKB-ARBA"/>
</dbReference>
<feature type="binding site" evidence="10">
    <location>
        <begin position="174"/>
        <end position="176"/>
    </location>
    <ligand>
        <name>substrate</name>
    </ligand>
</feature>